<dbReference type="AlphaFoldDB" id="K2KFL2"/>
<protein>
    <submittedName>
        <fullName evidence="2">Uncharacterized protein</fullName>
    </submittedName>
</protein>
<comment type="caution">
    <text evidence="2">The sequence shown here is derived from an EMBL/GenBank/DDBJ whole genome shotgun (WGS) entry which is preliminary data.</text>
</comment>
<keyword evidence="3" id="KW-1185">Reference proteome</keyword>
<keyword evidence="1" id="KW-1133">Transmembrane helix</keyword>
<dbReference type="OrthoDB" id="6241344at2"/>
<evidence type="ECO:0000313" key="2">
    <source>
        <dbReference type="EMBL" id="EKE81454.1"/>
    </source>
</evidence>
<dbReference type="EMBL" id="AMRG01000013">
    <property type="protein sequence ID" value="EKE81454.1"/>
    <property type="molecule type" value="Genomic_DNA"/>
</dbReference>
<gene>
    <name evidence="2" type="ORF">A10D4_10266</name>
</gene>
<keyword evidence="1" id="KW-0472">Membrane</keyword>
<evidence type="ECO:0000313" key="3">
    <source>
        <dbReference type="Proteomes" id="UP000014115"/>
    </source>
</evidence>
<accession>K2KFL2</accession>
<organism evidence="2 3">
    <name type="scientific">Idiomarina xiamenensis 10-D-4</name>
    <dbReference type="NCBI Taxonomy" id="740709"/>
    <lineage>
        <taxon>Bacteria</taxon>
        <taxon>Pseudomonadati</taxon>
        <taxon>Pseudomonadota</taxon>
        <taxon>Gammaproteobacteria</taxon>
        <taxon>Alteromonadales</taxon>
        <taxon>Idiomarinaceae</taxon>
        <taxon>Idiomarina</taxon>
    </lineage>
</organism>
<feature type="transmembrane region" description="Helical" evidence="1">
    <location>
        <begin position="29"/>
        <end position="53"/>
    </location>
</feature>
<reference evidence="2 3" key="1">
    <citation type="journal article" date="2012" name="J. Bacteriol.">
        <title>Genome Sequence of Idiomarina xiamenensis Type Strain 10-D-4.</title>
        <authorList>
            <person name="Lai Q."/>
            <person name="Wang L."/>
            <person name="Wang W."/>
            <person name="Shao Z."/>
        </authorList>
    </citation>
    <scope>NUCLEOTIDE SEQUENCE [LARGE SCALE GENOMIC DNA]</scope>
    <source>
        <strain evidence="2 3">10-D-4</strain>
    </source>
</reference>
<name>K2KFL2_9GAMM</name>
<evidence type="ECO:0000256" key="1">
    <source>
        <dbReference type="SAM" id="Phobius"/>
    </source>
</evidence>
<dbReference type="RefSeq" id="WP_008489370.1">
    <property type="nucleotide sequence ID" value="NZ_AMRG01000013.1"/>
</dbReference>
<sequence length="68" mass="7687">MSLLILQSLLAALMFYVLAGQYQRQPLWGLLMVLFSGFVPPLNWAIVLIAVGVRLWKRQEALATDSVR</sequence>
<keyword evidence="1" id="KW-0812">Transmembrane</keyword>
<dbReference type="eggNOG" id="ENOG5031IE9">
    <property type="taxonomic scope" value="Bacteria"/>
</dbReference>
<dbReference type="PATRIC" id="fig|740709.3.peg.2075"/>
<dbReference type="Proteomes" id="UP000014115">
    <property type="component" value="Unassembled WGS sequence"/>
</dbReference>
<dbReference type="STRING" id="740709.A10D4_10266"/>
<proteinExistence type="predicted"/>